<reference evidence="1" key="2">
    <citation type="submission" date="2020-09" db="EMBL/GenBank/DDBJ databases">
        <authorList>
            <person name="Sun Q."/>
            <person name="Zhou Y."/>
        </authorList>
    </citation>
    <scope>NUCLEOTIDE SEQUENCE</scope>
    <source>
        <strain evidence="1">CGMCC 4.7368</strain>
    </source>
</reference>
<keyword evidence="2" id="KW-1185">Reference proteome</keyword>
<proteinExistence type="predicted"/>
<gene>
    <name evidence="1" type="ORF">GCM10012289_70980</name>
</gene>
<protein>
    <submittedName>
        <fullName evidence="1">Uncharacterized protein</fullName>
    </submittedName>
</protein>
<sequence>MAVVTDPNRLHTVQLVDLEVDADEARFRVQGVPDHLRDRAYRVPLLRKSQQMVGFSLDVNGWHTATIPDDVRNRAKDDRFAGGSRCCDGLRHHRERPGWE</sequence>
<dbReference type="AlphaFoldDB" id="A0A917ZEP8"/>
<accession>A0A917ZEP8</accession>
<organism evidence="1 2">
    <name type="scientific">Nonomuraea cavernae</name>
    <dbReference type="NCBI Taxonomy" id="2045107"/>
    <lineage>
        <taxon>Bacteria</taxon>
        <taxon>Bacillati</taxon>
        <taxon>Actinomycetota</taxon>
        <taxon>Actinomycetes</taxon>
        <taxon>Streptosporangiales</taxon>
        <taxon>Streptosporangiaceae</taxon>
        <taxon>Nonomuraea</taxon>
    </lineage>
</organism>
<dbReference type="EMBL" id="BMNH01000038">
    <property type="protein sequence ID" value="GGO81610.1"/>
    <property type="molecule type" value="Genomic_DNA"/>
</dbReference>
<comment type="caution">
    <text evidence="1">The sequence shown here is derived from an EMBL/GenBank/DDBJ whole genome shotgun (WGS) entry which is preliminary data.</text>
</comment>
<dbReference type="Proteomes" id="UP000646523">
    <property type="component" value="Unassembled WGS sequence"/>
</dbReference>
<evidence type="ECO:0000313" key="1">
    <source>
        <dbReference type="EMBL" id="GGO81610.1"/>
    </source>
</evidence>
<evidence type="ECO:0000313" key="2">
    <source>
        <dbReference type="Proteomes" id="UP000646523"/>
    </source>
</evidence>
<name>A0A917ZEP8_9ACTN</name>
<reference evidence="1" key="1">
    <citation type="journal article" date="2014" name="Int. J. Syst. Evol. Microbiol.">
        <title>Complete genome sequence of Corynebacterium casei LMG S-19264T (=DSM 44701T), isolated from a smear-ripened cheese.</title>
        <authorList>
            <consortium name="US DOE Joint Genome Institute (JGI-PGF)"/>
            <person name="Walter F."/>
            <person name="Albersmeier A."/>
            <person name="Kalinowski J."/>
            <person name="Ruckert C."/>
        </authorList>
    </citation>
    <scope>NUCLEOTIDE SEQUENCE</scope>
    <source>
        <strain evidence="1">CGMCC 4.7368</strain>
    </source>
</reference>